<feature type="compositionally biased region" description="Low complexity" evidence="1">
    <location>
        <begin position="247"/>
        <end position="263"/>
    </location>
</feature>
<keyword evidence="4" id="KW-1185">Reference proteome</keyword>
<proteinExistence type="predicted"/>
<evidence type="ECO:0000313" key="4">
    <source>
        <dbReference type="Proteomes" id="UP000803884"/>
    </source>
</evidence>
<organism evidence="3 4">
    <name type="scientific">Cladosporium halotolerans</name>
    <dbReference type="NCBI Taxonomy" id="1052096"/>
    <lineage>
        <taxon>Eukaryota</taxon>
        <taxon>Fungi</taxon>
        <taxon>Dikarya</taxon>
        <taxon>Ascomycota</taxon>
        <taxon>Pezizomycotina</taxon>
        <taxon>Dothideomycetes</taxon>
        <taxon>Dothideomycetidae</taxon>
        <taxon>Cladosporiales</taxon>
        <taxon>Cladosporiaceae</taxon>
        <taxon>Cladosporium</taxon>
    </lineage>
</organism>
<feature type="region of interest" description="Disordered" evidence="1">
    <location>
        <begin position="247"/>
        <end position="325"/>
    </location>
</feature>
<feature type="compositionally biased region" description="Pro residues" evidence="1">
    <location>
        <begin position="219"/>
        <end position="229"/>
    </location>
</feature>
<reference evidence="3 4" key="1">
    <citation type="journal article" date="2020" name="Microbiol. Resour. Announc.">
        <title>Draft Genome Sequence of a Cladosporium Species Isolated from the Mesophotic Ascidian Didemnum maculosum.</title>
        <authorList>
            <person name="Gioti A."/>
            <person name="Siaperas R."/>
            <person name="Nikolaivits E."/>
            <person name="Le Goff G."/>
            <person name="Ouazzani J."/>
            <person name="Kotoulas G."/>
            <person name="Topakas E."/>
        </authorList>
    </citation>
    <scope>NUCLEOTIDE SEQUENCE [LARGE SCALE GENOMIC DNA]</scope>
    <source>
        <strain evidence="3 4">TM138-S3</strain>
    </source>
</reference>
<feature type="transmembrane region" description="Helical" evidence="2">
    <location>
        <begin position="21"/>
        <end position="43"/>
    </location>
</feature>
<feature type="region of interest" description="Disordered" evidence="1">
    <location>
        <begin position="154"/>
        <end position="195"/>
    </location>
</feature>
<dbReference type="AlphaFoldDB" id="A0AB34KI43"/>
<sequence>MRSRAPSYRNLDGLHADRDAVTWYWRVTAVASSIMILGGYLMLPATYVDPSTLRVNQTAIGIFGLAILAAGYSFSALLTFTIRNPLFQADAIHQPCGLASAVGLLNVFYHFIVSNTYTWKTSTLLLAIAAGLSTIIYAGLFLLSHRRVTSIRSHQQPIQNSTHPYPLASPSRTSFAAPSTTSYDPAASTLNSHASTSYQPQGYYTNYIRNMYPTSTSPAPSPDPNPPPISEDEMQRQQMLMLLLANDAPPSSSSTPQQQQQSTFHIDWQEQEQEQDESPAGQQRAGGSRWGAALRPWDGVWRGVARREDQREERRREIEMGGVRR</sequence>
<feature type="compositionally biased region" description="Basic and acidic residues" evidence="1">
    <location>
        <begin position="305"/>
        <end position="319"/>
    </location>
</feature>
<accession>A0AB34KI43</accession>
<gene>
    <name evidence="3" type="ORF">WHR41_06859</name>
</gene>
<feature type="compositionally biased region" description="Polar residues" evidence="1">
    <location>
        <begin position="170"/>
        <end position="195"/>
    </location>
</feature>
<keyword evidence="2" id="KW-0812">Transmembrane</keyword>
<dbReference type="Proteomes" id="UP000803884">
    <property type="component" value="Unassembled WGS sequence"/>
</dbReference>
<evidence type="ECO:0000256" key="1">
    <source>
        <dbReference type="SAM" id="MobiDB-lite"/>
    </source>
</evidence>
<feature type="transmembrane region" description="Helical" evidence="2">
    <location>
        <begin position="92"/>
        <end position="112"/>
    </location>
</feature>
<feature type="transmembrane region" description="Helical" evidence="2">
    <location>
        <begin position="124"/>
        <end position="143"/>
    </location>
</feature>
<dbReference type="RefSeq" id="XP_069227818.1">
    <property type="nucleotide sequence ID" value="XM_069375464.1"/>
</dbReference>
<keyword evidence="2" id="KW-0472">Membrane</keyword>
<feature type="transmembrane region" description="Helical" evidence="2">
    <location>
        <begin position="58"/>
        <end position="80"/>
    </location>
</feature>
<dbReference type="EMBL" id="JAAQHG020000024">
    <property type="protein sequence ID" value="KAL1584712.1"/>
    <property type="molecule type" value="Genomic_DNA"/>
</dbReference>
<feature type="compositionally biased region" description="Polar residues" evidence="1">
    <location>
        <begin position="154"/>
        <end position="163"/>
    </location>
</feature>
<comment type="caution">
    <text evidence="3">The sequence shown here is derived from an EMBL/GenBank/DDBJ whole genome shotgun (WGS) entry which is preliminary data.</text>
</comment>
<protein>
    <submittedName>
        <fullName evidence="3">Uncharacterized protein</fullName>
    </submittedName>
</protein>
<evidence type="ECO:0000256" key="2">
    <source>
        <dbReference type="SAM" id="Phobius"/>
    </source>
</evidence>
<name>A0AB34KI43_9PEZI</name>
<feature type="region of interest" description="Disordered" evidence="1">
    <location>
        <begin position="209"/>
        <end position="231"/>
    </location>
</feature>
<keyword evidence="2" id="KW-1133">Transmembrane helix</keyword>
<evidence type="ECO:0000313" key="3">
    <source>
        <dbReference type="EMBL" id="KAL1584712.1"/>
    </source>
</evidence>
<dbReference type="GeneID" id="96008302"/>